<dbReference type="EMBL" id="BTPD01000006">
    <property type="protein sequence ID" value="GMQ29538.1"/>
    <property type="molecule type" value="Genomic_DNA"/>
</dbReference>
<proteinExistence type="predicted"/>
<evidence type="ECO:0000256" key="1">
    <source>
        <dbReference type="ARBA" id="ARBA00022676"/>
    </source>
</evidence>
<dbReference type="RefSeq" id="WP_338224260.1">
    <property type="nucleotide sequence ID" value="NZ_BTPD01000006.1"/>
</dbReference>
<keyword evidence="2" id="KW-0808">Transferase</keyword>
<evidence type="ECO:0000313" key="3">
    <source>
        <dbReference type="EMBL" id="GMQ29538.1"/>
    </source>
</evidence>
<dbReference type="PANTHER" id="PTHR34136">
    <property type="match status" value="1"/>
</dbReference>
<dbReference type="Pfam" id="PF03808">
    <property type="entry name" value="Glyco_tran_WecG"/>
    <property type="match status" value="1"/>
</dbReference>
<comment type="caution">
    <text evidence="3">The sequence shown here is derived from an EMBL/GenBank/DDBJ whole genome shotgun (WGS) entry which is preliminary data.</text>
</comment>
<sequence length="240" mass="27826">MEIKFKDYIIHTQLPSSIEVGKKYIINTINPHSYCIAEEDDEFKSALTSSDILIPDGVGIVWATRFMYGAKIRKISGYDLHMHFLNLLDKEKGKVFYLGSTGSTLTKIQNRLQREFPNIDFYSFSPPFKPVLDKEDNQLIHKIINDIKPNILFVGMTAPKQEKWVHQNKSFLDVDVICSIGAVFDFYSGNIKRPGKFWIDLGLEWFPRLIQEPRRLWKRTFVSSPKFLMHLLISKFSASS</sequence>
<keyword evidence="1" id="KW-0328">Glycosyltransferase</keyword>
<evidence type="ECO:0000256" key="2">
    <source>
        <dbReference type="ARBA" id="ARBA00022679"/>
    </source>
</evidence>
<keyword evidence="4" id="KW-1185">Reference proteome</keyword>
<name>A0ABQ6PP59_9BACT</name>
<dbReference type="CDD" id="cd06533">
    <property type="entry name" value="Glyco_transf_WecG_TagA"/>
    <property type="match status" value="1"/>
</dbReference>
<accession>A0ABQ6PP59</accession>
<dbReference type="NCBIfam" id="TIGR00696">
    <property type="entry name" value="wecG_tagA_cpsF"/>
    <property type="match status" value="1"/>
</dbReference>
<reference evidence="3 4" key="1">
    <citation type="submission" date="2023-08" db="EMBL/GenBank/DDBJ databases">
        <title>Draft genome sequence of Algoriphagus confluentis.</title>
        <authorList>
            <person name="Takatani N."/>
            <person name="Hosokawa M."/>
            <person name="Sawabe T."/>
        </authorList>
    </citation>
    <scope>NUCLEOTIDE SEQUENCE [LARGE SCALE GENOMIC DNA]</scope>
    <source>
        <strain evidence="3 4">NBRC 111222</strain>
    </source>
</reference>
<dbReference type="PANTHER" id="PTHR34136:SF1">
    <property type="entry name" value="UDP-N-ACETYL-D-MANNOSAMINURONIC ACID TRANSFERASE"/>
    <property type="match status" value="1"/>
</dbReference>
<dbReference type="InterPro" id="IPR004629">
    <property type="entry name" value="WecG_TagA_CpsF"/>
</dbReference>
<gene>
    <name evidence="3" type="ORF">Aconfl_21810</name>
</gene>
<evidence type="ECO:0000313" key="4">
    <source>
        <dbReference type="Proteomes" id="UP001338309"/>
    </source>
</evidence>
<dbReference type="Proteomes" id="UP001338309">
    <property type="component" value="Unassembled WGS sequence"/>
</dbReference>
<organism evidence="3 4">
    <name type="scientific">Algoriphagus confluentis</name>
    <dbReference type="NCBI Taxonomy" id="1697556"/>
    <lineage>
        <taxon>Bacteria</taxon>
        <taxon>Pseudomonadati</taxon>
        <taxon>Bacteroidota</taxon>
        <taxon>Cytophagia</taxon>
        <taxon>Cytophagales</taxon>
        <taxon>Cyclobacteriaceae</taxon>
        <taxon>Algoriphagus</taxon>
    </lineage>
</organism>
<protein>
    <submittedName>
        <fullName evidence="3">WecB/TagA/CpsF family glycosyltransferase</fullName>
    </submittedName>
</protein>